<evidence type="ECO:0000256" key="7">
    <source>
        <dbReference type="ARBA" id="ARBA00022842"/>
    </source>
</evidence>
<dbReference type="PANTHER" id="PTHR47992">
    <property type="entry name" value="PROTEIN PHOSPHATASE"/>
    <property type="match status" value="1"/>
</dbReference>
<evidence type="ECO:0000313" key="16">
    <source>
        <dbReference type="Proteomes" id="UP001180020"/>
    </source>
</evidence>
<dbReference type="Gene3D" id="3.60.40.10">
    <property type="entry name" value="PPM-type phosphatase domain"/>
    <property type="match status" value="1"/>
</dbReference>
<dbReference type="PROSITE" id="PS51746">
    <property type="entry name" value="PPM_2"/>
    <property type="match status" value="1"/>
</dbReference>
<dbReference type="AlphaFoldDB" id="A0AAV9C4X2"/>
<evidence type="ECO:0000256" key="3">
    <source>
        <dbReference type="ARBA" id="ARBA00006702"/>
    </source>
</evidence>
<feature type="region of interest" description="Disordered" evidence="13">
    <location>
        <begin position="1"/>
        <end position="116"/>
    </location>
</feature>
<evidence type="ECO:0000256" key="5">
    <source>
        <dbReference type="ARBA" id="ARBA00022723"/>
    </source>
</evidence>
<keyword evidence="7" id="KW-0460">Magnesium</keyword>
<dbReference type="InterPro" id="IPR036457">
    <property type="entry name" value="PPM-type-like_dom_sf"/>
</dbReference>
<feature type="domain" description="PPM-type phosphatase" evidence="14">
    <location>
        <begin position="112"/>
        <end position="442"/>
    </location>
</feature>
<feature type="region of interest" description="Disordered" evidence="13">
    <location>
        <begin position="392"/>
        <end position="412"/>
    </location>
</feature>
<feature type="compositionally biased region" description="Pro residues" evidence="13">
    <location>
        <begin position="17"/>
        <end position="34"/>
    </location>
</feature>
<evidence type="ECO:0000256" key="10">
    <source>
        <dbReference type="ARBA" id="ARBA00047761"/>
    </source>
</evidence>
<evidence type="ECO:0000256" key="8">
    <source>
        <dbReference type="ARBA" id="ARBA00022912"/>
    </source>
</evidence>
<comment type="caution">
    <text evidence="15">The sequence shown here is derived from an EMBL/GenBank/DDBJ whole genome shotgun (WGS) entry which is preliminary data.</text>
</comment>
<accession>A0AAV9C4X2</accession>
<comment type="similarity">
    <text evidence="3 12">Belongs to the PP2C family.</text>
</comment>
<dbReference type="CDD" id="cd00143">
    <property type="entry name" value="PP2Cc"/>
    <property type="match status" value="1"/>
</dbReference>
<dbReference type="GO" id="GO:0004722">
    <property type="term" value="F:protein serine/threonine phosphatase activity"/>
    <property type="evidence" value="ECO:0007669"/>
    <property type="project" value="UniProtKB-EC"/>
</dbReference>
<feature type="compositionally biased region" description="Pro residues" evidence="13">
    <location>
        <begin position="94"/>
        <end position="112"/>
    </location>
</feature>
<dbReference type="Proteomes" id="UP001180020">
    <property type="component" value="Unassembled WGS sequence"/>
</dbReference>
<comment type="cofactor">
    <cofactor evidence="2">
        <name>Mg(2+)</name>
        <dbReference type="ChEBI" id="CHEBI:18420"/>
    </cofactor>
</comment>
<dbReference type="Pfam" id="PF00481">
    <property type="entry name" value="PP2C"/>
    <property type="match status" value="2"/>
</dbReference>
<evidence type="ECO:0000259" key="14">
    <source>
        <dbReference type="PROSITE" id="PS51746"/>
    </source>
</evidence>
<feature type="compositionally biased region" description="Polar residues" evidence="13">
    <location>
        <begin position="1"/>
        <end position="12"/>
    </location>
</feature>
<evidence type="ECO:0000256" key="1">
    <source>
        <dbReference type="ARBA" id="ARBA00001936"/>
    </source>
</evidence>
<comment type="catalytic activity">
    <reaction evidence="10">
        <text>O-phospho-L-seryl-[protein] + H2O = L-seryl-[protein] + phosphate</text>
        <dbReference type="Rhea" id="RHEA:20629"/>
        <dbReference type="Rhea" id="RHEA-COMP:9863"/>
        <dbReference type="Rhea" id="RHEA-COMP:11604"/>
        <dbReference type="ChEBI" id="CHEBI:15377"/>
        <dbReference type="ChEBI" id="CHEBI:29999"/>
        <dbReference type="ChEBI" id="CHEBI:43474"/>
        <dbReference type="ChEBI" id="CHEBI:83421"/>
        <dbReference type="EC" id="3.1.3.16"/>
    </reaction>
</comment>
<evidence type="ECO:0000256" key="13">
    <source>
        <dbReference type="SAM" id="MobiDB-lite"/>
    </source>
</evidence>
<dbReference type="EMBL" id="JAUJYO010000021">
    <property type="protein sequence ID" value="KAK1283492.1"/>
    <property type="molecule type" value="Genomic_DNA"/>
</dbReference>
<sequence length="447" mass="47999">MEVRRFSNTSVVGESPATPPPAPFPVPVPVPVPQPHRAEKRRERTGVRAVLKRCRLSESNPPSASSSASPSMPQTLSFSSSGSSSSSSSGGDPESPPPPPPPEASPEPPPPAYGMISVAGRSREMEDAVSLQTELLPALHFFAVFDGHGGSHVATLCKERMHVYLAEELRLFLEGPVEGENLFHCRKISPEEWKTAMNKCFMKMDEIALNACACGMVGPPPCECELSGTTSEFVGSTAVAAVIRSNQILVANCGDSRAVLSRGGRAIPLSTDHKGHCVAALYDHWKSRWGSQVDPTTPDRPDELTRIEAAGGRVIYLNGYRVNGILAMSRALGDKYLKPVVIAEPEITITQRTAEDEFLILASDGLWDVLSNDTACDVARRCLYEGRLPTPGGVPPNAVAKEEEDDDEPTPHTRCHLAAALLTRLALGRKSSDNISVIVVDLGRGSR</sequence>
<evidence type="ECO:0000256" key="9">
    <source>
        <dbReference type="ARBA" id="ARBA00023211"/>
    </source>
</evidence>
<dbReference type="InterPro" id="IPR015655">
    <property type="entry name" value="PP2C"/>
</dbReference>
<keyword evidence="6 12" id="KW-0378">Hydrolase</keyword>
<proteinExistence type="inferred from homology"/>
<keyword evidence="9" id="KW-0464">Manganese</keyword>
<feature type="compositionally biased region" description="Basic and acidic residues" evidence="13">
    <location>
        <begin position="36"/>
        <end position="46"/>
    </location>
</feature>
<evidence type="ECO:0000256" key="4">
    <source>
        <dbReference type="ARBA" id="ARBA00013081"/>
    </source>
</evidence>
<name>A0AAV9C4X2_ACOCL</name>
<dbReference type="PROSITE" id="PS01032">
    <property type="entry name" value="PPM_1"/>
    <property type="match status" value="1"/>
</dbReference>
<dbReference type="SUPFAM" id="SSF81606">
    <property type="entry name" value="PP2C-like"/>
    <property type="match status" value="1"/>
</dbReference>
<evidence type="ECO:0000256" key="6">
    <source>
        <dbReference type="ARBA" id="ARBA00022801"/>
    </source>
</evidence>
<comment type="cofactor">
    <cofactor evidence="1">
        <name>Mn(2+)</name>
        <dbReference type="ChEBI" id="CHEBI:29035"/>
    </cofactor>
</comment>
<dbReference type="InterPro" id="IPR001932">
    <property type="entry name" value="PPM-type_phosphatase-like_dom"/>
</dbReference>
<gene>
    <name evidence="15" type="primary">AHG1</name>
    <name evidence="15" type="ORF">QJS10_CPB21g00388</name>
</gene>
<evidence type="ECO:0000256" key="12">
    <source>
        <dbReference type="RuleBase" id="RU003465"/>
    </source>
</evidence>
<dbReference type="EC" id="3.1.3.16" evidence="4"/>
<evidence type="ECO:0000313" key="15">
    <source>
        <dbReference type="EMBL" id="KAK1283492.1"/>
    </source>
</evidence>
<evidence type="ECO:0000256" key="2">
    <source>
        <dbReference type="ARBA" id="ARBA00001946"/>
    </source>
</evidence>
<comment type="catalytic activity">
    <reaction evidence="11">
        <text>O-phospho-L-threonyl-[protein] + H2O = L-threonyl-[protein] + phosphate</text>
        <dbReference type="Rhea" id="RHEA:47004"/>
        <dbReference type="Rhea" id="RHEA-COMP:11060"/>
        <dbReference type="Rhea" id="RHEA-COMP:11605"/>
        <dbReference type="ChEBI" id="CHEBI:15377"/>
        <dbReference type="ChEBI" id="CHEBI:30013"/>
        <dbReference type="ChEBI" id="CHEBI:43474"/>
        <dbReference type="ChEBI" id="CHEBI:61977"/>
        <dbReference type="EC" id="3.1.3.16"/>
    </reaction>
</comment>
<dbReference type="SMART" id="SM00332">
    <property type="entry name" value="PP2Cc"/>
    <property type="match status" value="1"/>
</dbReference>
<keyword evidence="16" id="KW-1185">Reference proteome</keyword>
<evidence type="ECO:0000256" key="11">
    <source>
        <dbReference type="ARBA" id="ARBA00048336"/>
    </source>
</evidence>
<reference evidence="15" key="1">
    <citation type="journal article" date="2023" name="Nat. Commun.">
        <title>Diploid and tetraploid genomes of Acorus and the evolution of monocots.</title>
        <authorList>
            <person name="Ma L."/>
            <person name="Liu K.W."/>
            <person name="Li Z."/>
            <person name="Hsiao Y.Y."/>
            <person name="Qi Y."/>
            <person name="Fu T."/>
            <person name="Tang G.D."/>
            <person name="Zhang D."/>
            <person name="Sun W.H."/>
            <person name="Liu D.K."/>
            <person name="Li Y."/>
            <person name="Chen G.Z."/>
            <person name="Liu X.D."/>
            <person name="Liao X.Y."/>
            <person name="Jiang Y.T."/>
            <person name="Yu X."/>
            <person name="Hao Y."/>
            <person name="Huang J."/>
            <person name="Zhao X.W."/>
            <person name="Ke S."/>
            <person name="Chen Y.Y."/>
            <person name="Wu W.L."/>
            <person name="Hsu J.L."/>
            <person name="Lin Y.F."/>
            <person name="Huang M.D."/>
            <person name="Li C.Y."/>
            <person name="Huang L."/>
            <person name="Wang Z.W."/>
            <person name="Zhao X."/>
            <person name="Zhong W.Y."/>
            <person name="Peng D.H."/>
            <person name="Ahmad S."/>
            <person name="Lan S."/>
            <person name="Zhang J.S."/>
            <person name="Tsai W.C."/>
            <person name="Van de Peer Y."/>
            <person name="Liu Z.J."/>
        </authorList>
    </citation>
    <scope>NUCLEOTIDE SEQUENCE</scope>
    <source>
        <strain evidence="15">CP</strain>
    </source>
</reference>
<dbReference type="InterPro" id="IPR000222">
    <property type="entry name" value="PP2C_BS"/>
</dbReference>
<reference evidence="15" key="2">
    <citation type="submission" date="2023-06" db="EMBL/GenBank/DDBJ databases">
        <authorList>
            <person name="Ma L."/>
            <person name="Liu K.-W."/>
            <person name="Li Z."/>
            <person name="Hsiao Y.-Y."/>
            <person name="Qi Y."/>
            <person name="Fu T."/>
            <person name="Tang G."/>
            <person name="Zhang D."/>
            <person name="Sun W.-H."/>
            <person name="Liu D.-K."/>
            <person name="Li Y."/>
            <person name="Chen G.-Z."/>
            <person name="Liu X.-D."/>
            <person name="Liao X.-Y."/>
            <person name="Jiang Y.-T."/>
            <person name="Yu X."/>
            <person name="Hao Y."/>
            <person name="Huang J."/>
            <person name="Zhao X.-W."/>
            <person name="Ke S."/>
            <person name="Chen Y.-Y."/>
            <person name="Wu W.-L."/>
            <person name="Hsu J.-L."/>
            <person name="Lin Y.-F."/>
            <person name="Huang M.-D."/>
            <person name="Li C.-Y."/>
            <person name="Huang L."/>
            <person name="Wang Z.-W."/>
            <person name="Zhao X."/>
            <person name="Zhong W.-Y."/>
            <person name="Peng D.-H."/>
            <person name="Ahmad S."/>
            <person name="Lan S."/>
            <person name="Zhang J.-S."/>
            <person name="Tsai W.-C."/>
            <person name="Van De Peer Y."/>
            <person name="Liu Z.-J."/>
        </authorList>
    </citation>
    <scope>NUCLEOTIDE SEQUENCE</scope>
    <source>
        <strain evidence="15">CP</strain>
        <tissue evidence="15">Leaves</tissue>
    </source>
</reference>
<keyword evidence="8 12" id="KW-0904">Protein phosphatase</keyword>
<dbReference type="GO" id="GO:0046872">
    <property type="term" value="F:metal ion binding"/>
    <property type="evidence" value="ECO:0007669"/>
    <property type="project" value="UniProtKB-KW"/>
</dbReference>
<feature type="compositionally biased region" description="Low complexity" evidence="13">
    <location>
        <begin position="57"/>
        <end position="93"/>
    </location>
</feature>
<organism evidence="15 16">
    <name type="scientific">Acorus calamus</name>
    <name type="common">Sweet flag</name>
    <dbReference type="NCBI Taxonomy" id="4465"/>
    <lineage>
        <taxon>Eukaryota</taxon>
        <taxon>Viridiplantae</taxon>
        <taxon>Streptophyta</taxon>
        <taxon>Embryophyta</taxon>
        <taxon>Tracheophyta</taxon>
        <taxon>Spermatophyta</taxon>
        <taxon>Magnoliopsida</taxon>
        <taxon>Liliopsida</taxon>
        <taxon>Acoraceae</taxon>
        <taxon>Acorus</taxon>
    </lineage>
</organism>
<protein>
    <recommendedName>
        <fullName evidence="4">protein-serine/threonine phosphatase</fullName>
        <ecNumber evidence="4">3.1.3.16</ecNumber>
    </recommendedName>
</protein>
<keyword evidence="5" id="KW-0479">Metal-binding</keyword>